<keyword evidence="3 7" id="KW-0489">Methyltransferase</keyword>
<gene>
    <name evidence="7" type="primary">cobF</name>
    <name evidence="7" type="ORF">FRACA_90052</name>
</gene>
<dbReference type="GO" id="GO:0043819">
    <property type="term" value="F:precorrin-6A synthase (deacetylating) activity"/>
    <property type="evidence" value="ECO:0007669"/>
    <property type="project" value="UniProtKB-EC"/>
</dbReference>
<dbReference type="PANTHER" id="PTHR43467:SF1">
    <property type="entry name" value="PRECORRIN-6A SYNTHASE [DEACETYLATING]"/>
    <property type="match status" value="1"/>
</dbReference>
<dbReference type="Gene3D" id="3.30.950.10">
    <property type="entry name" value="Methyltransferase, Cobalt-precorrin-4 Transmethylase, Domain 2"/>
    <property type="match status" value="1"/>
</dbReference>
<dbReference type="PIRSF" id="PIRSF036525">
    <property type="entry name" value="CobF"/>
    <property type="match status" value="1"/>
</dbReference>
<dbReference type="InterPro" id="IPR000878">
    <property type="entry name" value="4pyrrol_Mease"/>
</dbReference>
<protein>
    <submittedName>
        <fullName evidence="7">Precorrin-6A synthase (Deacetylating)</fullName>
        <ecNumber evidence="7">2.1.1.152</ecNumber>
    </submittedName>
</protein>
<keyword evidence="2" id="KW-0169">Cobalamin biosynthesis</keyword>
<evidence type="ECO:0000313" key="8">
    <source>
        <dbReference type="Proteomes" id="UP000234331"/>
    </source>
</evidence>
<dbReference type="EC" id="2.1.1.152" evidence="7"/>
<sequence>MRTILVIGIGAGDPDQLTLQAVRALGRADVFFVLDKGPSAADLVALRRQILDQHLVPDSYRIVEAADPRRDRDPGNTAGYGVAVDDWHARRAELYERMITDEVPEDCVGAFLVWGDPSLYDSTLRILERVEARGAVAFDCEVIPGITSVQALAARHRLVLNRVGGPVTITTGRRLAEDGFPPGVDDAVVMLDAGTALRDLDDPDLHIYWGAYLGTDDELLLSGRVGDVGGSIARTRADARRRKGWIMDVYLLRRDPPPAPSP</sequence>
<dbReference type="InterPro" id="IPR035996">
    <property type="entry name" value="4pyrrol_Methylase_sf"/>
</dbReference>
<dbReference type="CDD" id="cd11643">
    <property type="entry name" value="Precorrin-6A-synthase"/>
    <property type="match status" value="1"/>
</dbReference>
<evidence type="ECO:0000256" key="1">
    <source>
        <dbReference type="ARBA" id="ARBA00004953"/>
    </source>
</evidence>
<dbReference type="Gene3D" id="3.40.1010.10">
    <property type="entry name" value="Cobalt-precorrin-4 Transmethylase, Domain 1"/>
    <property type="match status" value="1"/>
</dbReference>
<name>A0A2I2L2B3_9ACTN</name>
<dbReference type="InterPro" id="IPR012797">
    <property type="entry name" value="CobF"/>
</dbReference>
<dbReference type="AlphaFoldDB" id="A0A2I2L2B3"/>
<dbReference type="RefSeq" id="WP_207770600.1">
    <property type="nucleotide sequence ID" value="NZ_FZMO01000558.1"/>
</dbReference>
<evidence type="ECO:0000256" key="3">
    <source>
        <dbReference type="ARBA" id="ARBA00022603"/>
    </source>
</evidence>
<dbReference type="NCBIfam" id="TIGR02434">
    <property type="entry name" value="CobF"/>
    <property type="match status" value="1"/>
</dbReference>
<dbReference type="InterPro" id="IPR014777">
    <property type="entry name" value="4pyrrole_Mease_sub1"/>
</dbReference>
<dbReference type="InterPro" id="IPR014776">
    <property type="entry name" value="4pyrrole_Mease_sub2"/>
</dbReference>
<dbReference type="GO" id="GO:0009236">
    <property type="term" value="P:cobalamin biosynthetic process"/>
    <property type="evidence" value="ECO:0007669"/>
    <property type="project" value="UniProtKB-KW"/>
</dbReference>
<dbReference type="Pfam" id="PF00590">
    <property type="entry name" value="TP_methylase"/>
    <property type="match status" value="1"/>
</dbReference>
<dbReference type="SUPFAM" id="SSF53790">
    <property type="entry name" value="Tetrapyrrole methylase"/>
    <property type="match status" value="1"/>
</dbReference>
<dbReference type="GO" id="GO:0032259">
    <property type="term" value="P:methylation"/>
    <property type="evidence" value="ECO:0007669"/>
    <property type="project" value="UniProtKB-KW"/>
</dbReference>
<dbReference type="EMBL" id="FZMO01000558">
    <property type="protein sequence ID" value="SNQ52051.1"/>
    <property type="molecule type" value="Genomic_DNA"/>
</dbReference>
<proteinExistence type="predicted"/>
<evidence type="ECO:0000259" key="6">
    <source>
        <dbReference type="Pfam" id="PF00590"/>
    </source>
</evidence>
<keyword evidence="8" id="KW-1185">Reference proteome</keyword>
<keyword evidence="4 7" id="KW-0808">Transferase</keyword>
<dbReference type="PANTHER" id="PTHR43467">
    <property type="entry name" value="COBALT-PRECORRIN-2 C(20)-METHYLTRANSFERASE"/>
    <property type="match status" value="1"/>
</dbReference>
<dbReference type="Proteomes" id="UP000234331">
    <property type="component" value="Unassembled WGS sequence"/>
</dbReference>
<accession>A0A2I2L2B3</accession>
<keyword evidence="5" id="KW-0949">S-adenosyl-L-methionine</keyword>
<feature type="domain" description="Tetrapyrrole methylase" evidence="6">
    <location>
        <begin position="4"/>
        <end position="228"/>
    </location>
</feature>
<evidence type="ECO:0000313" key="7">
    <source>
        <dbReference type="EMBL" id="SNQ52051.1"/>
    </source>
</evidence>
<evidence type="ECO:0000256" key="2">
    <source>
        <dbReference type="ARBA" id="ARBA00022573"/>
    </source>
</evidence>
<comment type="pathway">
    <text evidence="1">Cofactor biosynthesis; adenosylcobalamin biosynthesis.</text>
</comment>
<evidence type="ECO:0000256" key="4">
    <source>
        <dbReference type="ARBA" id="ARBA00022679"/>
    </source>
</evidence>
<evidence type="ECO:0000256" key="5">
    <source>
        <dbReference type="ARBA" id="ARBA00022691"/>
    </source>
</evidence>
<organism evidence="7 8">
    <name type="scientific">Frankia canadensis</name>
    <dbReference type="NCBI Taxonomy" id="1836972"/>
    <lineage>
        <taxon>Bacteria</taxon>
        <taxon>Bacillati</taxon>
        <taxon>Actinomycetota</taxon>
        <taxon>Actinomycetes</taxon>
        <taxon>Frankiales</taxon>
        <taxon>Frankiaceae</taxon>
        <taxon>Frankia</taxon>
    </lineage>
</organism>
<reference evidence="7 8" key="1">
    <citation type="submission" date="2017-06" db="EMBL/GenBank/DDBJ databases">
        <authorList>
            <person name="Kim H.J."/>
            <person name="Triplett B.A."/>
        </authorList>
    </citation>
    <scope>NUCLEOTIDE SEQUENCE [LARGE SCALE GENOMIC DNA]</scope>
    <source>
        <strain evidence="7">FRACA_ARgP5</strain>
    </source>
</reference>